<keyword evidence="1" id="KW-1133">Transmembrane helix</keyword>
<evidence type="ECO:0008006" key="4">
    <source>
        <dbReference type="Google" id="ProtNLM"/>
    </source>
</evidence>
<name>A0A9W4QYS0_PSEHA</name>
<feature type="transmembrane region" description="Helical" evidence="1">
    <location>
        <begin position="63"/>
        <end position="84"/>
    </location>
</feature>
<keyword evidence="3" id="KW-1185">Reference proteome</keyword>
<sequence>MYIDYSMVDYVSAFTQWGFLMAFLYSFVSSINKPDKSLTYLAAIMFSSYFCSDFFPILENVYLDWILFDYITISIILILLNFCLKAPLASYYIISGLLINSLLTFFIYYDLFVRNNIDEWWLWSVYSLGVNFIDVLMIISLIINTSILKKRQVKKQLNLAIRNNVSNG</sequence>
<keyword evidence="1" id="KW-0472">Membrane</keyword>
<evidence type="ECO:0000256" key="1">
    <source>
        <dbReference type="SAM" id="Phobius"/>
    </source>
</evidence>
<keyword evidence="1" id="KW-0812">Transmembrane</keyword>
<evidence type="ECO:0000313" key="2">
    <source>
        <dbReference type="EMBL" id="CAH9058650.1"/>
    </source>
</evidence>
<dbReference type="AlphaFoldDB" id="A0A9W4QYS0"/>
<gene>
    <name evidence="2" type="ORF">PSEHALCIP103_01906</name>
</gene>
<feature type="transmembrane region" description="Helical" evidence="1">
    <location>
        <begin position="91"/>
        <end position="109"/>
    </location>
</feature>
<proteinExistence type="predicted"/>
<feature type="transmembrane region" description="Helical" evidence="1">
    <location>
        <begin position="14"/>
        <end position="31"/>
    </location>
</feature>
<feature type="transmembrane region" description="Helical" evidence="1">
    <location>
        <begin position="38"/>
        <end position="57"/>
    </location>
</feature>
<evidence type="ECO:0000313" key="3">
    <source>
        <dbReference type="Proteomes" id="UP001152447"/>
    </source>
</evidence>
<accession>A0A9W4QYS0</accession>
<comment type="caution">
    <text evidence="2">The sequence shown here is derived from an EMBL/GenBank/DDBJ whole genome shotgun (WGS) entry which is preliminary data.</text>
</comment>
<dbReference type="EMBL" id="CAMAPB010000024">
    <property type="protein sequence ID" value="CAH9058650.1"/>
    <property type="molecule type" value="Genomic_DNA"/>
</dbReference>
<feature type="transmembrane region" description="Helical" evidence="1">
    <location>
        <begin position="121"/>
        <end position="143"/>
    </location>
</feature>
<dbReference type="Proteomes" id="UP001152447">
    <property type="component" value="Unassembled WGS sequence"/>
</dbReference>
<reference evidence="2" key="1">
    <citation type="submission" date="2022-07" db="EMBL/GenBank/DDBJ databases">
        <authorList>
            <person name="Criscuolo A."/>
        </authorList>
    </citation>
    <scope>NUCLEOTIDE SEQUENCE</scope>
    <source>
        <strain evidence="2">CIP103197</strain>
    </source>
</reference>
<organism evidence="2 3">
    <name type="scientific">Pseudoalteromonas haloplanktis</name>
    <name type="common">Alteromonas haloplanktis</name>
    <dbReference type="NCBI Taxonomy" id="228"/>
    <lineage>
        <taxon>Bacteria</taxon>
        <taxon>Pseudomonadati</taxon>
        <taxon>Pseudomonadota</taxon>
        <taxon>Gammaproteobacteria</taxon>
        <taxon>Alteromonadales</taxon>
        <taxon>Pseudoalteromonadaceae</taxon>
        <taxon>Pseudoalteromonas</taxon>
    </lineage>
</organism>
<protein>
    <recommendedName>
        <fullName evidence="4">Membrane protein triplicated sequence</fullName>
    </recommendedName>
</protein>